<dbReference type="RefSeq" id="XP_064711391.1">
    <property type="nucleotide sequence ID" value="XM_064848767.1"/>
</dbReference>
<proteinExistence type="predicted"/>
<dbReference type="EMBL" id="JAVRRD010000002">
    <property type="protein sequence ID" value="KAK5063119.1"/>
    <property type="molecule type" value="Genomic_DNA"/>
</dbReference>
<feature type="transmembrane region" description="Helical" evidence="1">
    <location>
        <begin position="15"/>
        <end position="40"/>
    </location>
</feature>
<feature type="transmembrane region" description="Helical" evidence="1">
    <location>
        <begin position="61"/>
        <end position="84"/>
    </location>
</feature>
<dbReference type="Proteomes" id="UP001358417">
    <property type="component" value="Unassembled WGS sequence"/>
</dbReference>
<sequence length="165" mass="18480">MSTATTIGLQTSPALAIPLIGSSLTVFYAFTETAIFYSFLRAAEHDPATASKAVRLWWTYFLTPGVSFIFATTIPTIIGGYYTLKDFPQGSYQWKLIVAGITFALGHFLYVPIISGTILSITDQEVERRQETLGMVRKWLKIHFWRFFSTDLPALLCFTALAYGL</sequence>
<evidence type="ECO:0008006" key="4">
    <source>
        <dbReference type="Google" id="ProtNLM"/>
    </source>
</evidence>
<organism evidence="2 3">
    <name type="scientific">Exophiala bonariae</name>
    <dbReference type="NCBI Taxonomy" id="1690606"/>
    <lineage>
        <taxon>Eukaryota</taxon>
        <taxon>Fungi</taxon>
        <taxon>Dikarya</taxon>
        <taxon>Ascomycota</taxon>
        <taxon>Pezizomycotina</taxon>
        <taxon>Eurotiomycetes</taxon>
        <taxon>Chaetothyriomycetidae</taxon>
        <taxon>Chaetothyriales</taxon>
        <taxon>Herpotrichiellaceae</taxon>
        <taxon>Exophiala</taxon>
    </lineage>
</organism>
<keyword evidence="3" id="KW-1185">Reference proteome</keyword>
<keyword evidence="1" id="KW-1133">Transmembrane helix</keyword>
<dbReference type="AlphaFoldDB" id="A0AAV9NRS0"/>
<accession>A0AAV9NRS0</accession>
<evidence type="ECO:0000256" key="1">
    <source>
        <dbReference type="SAM" id="Phobius"/>
    </source>
</evidence>
<gene>
    <name evidence="2" type="ORF">LTR84_005195</name>
</gene>
<reference evidence="2 3" key="1">
    <citation type="submission" date="2023-08" db="EMBL/GenBank/DDBJ databases">
        <title>Black Yeasts Isolated from many extreme environments.</title>
        <authorList>
            <person name="Coleine C."/>
            <person name="Stajich J.E."/>
            <person name="Selbmann L."/>
        </authorList>
    </citation>
    <scope>NUCLEOTIDE SEQUENCE [LARGE SCALE GENOMIC DNA]</scope>
    <source>
        <strain evidence="2 3">CCFEE 5792</strain>
    </source>
</reference>
<feature type="transmembrane region" description="Helical" evidence="1">
    <location>
        <begin position="143"/>
        <end position="163"/>
    </location>
</feature>
<keyword evidence="1" id="KW-0812">Transmembrane</keyword>
<keyword evidence="1" id="KW-0472">Membrane</keyword>
<evidence type="ECO:0000313" key="3">
    <source>
        <dbReference type="Proteomes" id="UP001358417"/>
    </source>
</evidence>
<comment type="caution">
    <text evidence="2">The sequence shown here is derived from an EMBL/GenBank/DDBJ whole genome shotgun (WGS) entry which is preliminary data.</text>
</comment>
<protein>
    <recommendedName>
        <fullName evidence="4">Integral membrane protein</fullName>
    </recommendedName>
</protein>
<name>A0AAV9NRS0_9EURO</name>
<evidence type="ECO:0000313" key="2">
    <source>
        <dbReference type="EMBL" id="KAK5063119.1"/>
    </source>
</evidence>
<feature type="transmembrane region" description="Helical" evidence="1">
    <location>
        <begin position="96"/>
        <end position="122"/>
    </location>
</feature>
<dbReference type="GeneID" id="89973373"/>